<gene>
    <name evidence="10" type="primary">fliD</name>
    <name evidence="10" type="ORF">EV102420_12_01940</name>
</gene>
<dbReference type="GO" id="GO:0071973">
    <property type="term" value="P:bacterial-type flagellum-dependent cell motility"/>
    <property type="evidence" value="ECO:0007669"/>
    <property type="project" value="TreeGrafter"/>
</dbReference>
<comment type="similarity">
    <text evidence="1 7">Belongs to the FliD family.</text>
</comment>
<evidence type="ECO:0000256" key="1">
    <source>
        <dbReference type="ARBA" id="ARBA00009764"/>
    </source>
</evidence>
<reference evidence="10 11" key="1">
    <citation type="submission" date="2014-09" db="EMBL/GenBank/DDBJ databases">
        <title>Whole genome shotgun sequence of Escherichia vulneris NBRC 102420.</title>
        <authorList>
            <person name="Yoshida Y."/>
            <person name="Hosoyama A."/>
            <person name="Tsuchikane K."/>
            <person name="Ohji S."/>
            <person name="Ichikawa N."/>
            <person name="Kimura A."/>
            <person name="Yamazoe A."/>
            <person name="Ezaki T."/>
            <person name="Fujita N."/>
        </authorList>
    </citation>
    <scope>NUCLEOTIDE SEQUENCE [LARGE SCALE GENOMIC DNA]</scope>
    <source>
        <strain evidence="10 11">NBRC 102420</strain>
    </source>
</reference>
<evidence type="ECO:0000256" key="7">
    <source>
        <dbReference type="RuleBase" id="RU362066"/>
    </source>
</evidence>
<dbReference type="InterPro" id="IPR003481">
    <property type="entry name" value="FliD_N"/>
</dbReference>
<keyword evidence="7" id="KW-0964">Secreted</keyword>
<sequence length="438" mass="46148">MINPQVMAKQFALMDVSTRASQLERQQTDLDTESAALSTLESALTSFQSAVDALNSETSGAVVNTVKANNDAATATANSEAQAGTYTFYVQQLATAQQSTFNIADGDIPSSGTFTITMGDSEMDIDLAQADGDADGSVSVSELCNAINGAEDNPGITATLVNTGESTTLMLTADETGQDHAFTVSTSGIDPSSAFATDLSAQKDLSVAQDSVIYLGSSPEDGVQITSGSNNYTDLIPGVSITFAETSEADGPITFTVANDVTATQEKVQTFVDAYNTLVDTLDSLTTFGSNGQPAGPFAGDAGISSLERQIQSITHATYNGGSMLDYGIALDADGHLQIDSEQFSAAMAENPAGLTSLFVGDDSMTAQLDSVMETYLDDNSGVITQRQDALTEEQDKLTREVDQVKETYNASYERYLQEYTSTMVEIYSMQVSMAAFA</sequence>
<accession>A0A090V3J3</accession>
<keyword evidence="4" id="KW-0175">Coiled coil</keyword>
<comment type="subunit">
    <text evidence="2 7">Homopentamer.</text>
</comment>
<evidence type="ECO:0000256" key="4">
    <source>
        <dbReference type="ARBA" id="ARBA00023054"/>
    </source>
</evidence>
<dbReference type="GO" id="GO:0009424">
    <property type="term" value="C:bacterial-type flagellum hook"/>
    <property type="evidence" value="ECO:0007669"/>
    <property type="project" value="UniProtKB-UniRule"/>
</dbReference>
<name>A0A090V3J3_PSEVU</name>
<comment type="function">
    <text evidence="7">Required for morphogenesis and for the elongation of the flagellar filament by facilitating polymerization of the flagellin monomers at the tip of growing filament. Forms a capping structure, which prevents flagellin subunits (transported through the central channel of the flagellum) from leaking out without polymerization at the distal end.</text>
</comment>
<evidence type="ECO:0000313" key="10">
    <source>
        <dbReference type="EMBL" id="GAL58688.1"/>
    </source>
</evidence>
<keyword evidence="10" id="KW-0969">Cilium</keyword>
<dbReference type="GO" id="GO:0009421">
    <property type="term" value="C:bacterial-type flagellum filament cap"/>
    <property type="evidence" value="ECO:0007669"/>
    <property type="project" value="InterPro"/>
</dbReference>
<dbReference type="PROSITE" id="PS00018">
    <property type="entry name" value="EF_HAND_1"/>
    <property type="match status" value="1"/>
</dbReference>
<evidence type="ECO:0000256" key="3">
    <source>
        <dbReference type="ARBA" id="ARBA00016246"/>
    </source>
</evidence>
<evidence type="ECO:0000256" key="6">
    <source>
        <dbReference type="ARBA" id="ARBA00025175"/>
    </source>
</evidence>
<evidence type="ECO:0000259" key="8">
    <source>
        <dbReference type="Pfam" id="PF02465"/>
    </source>
</evidence>
<dbReference type="STRING" id="1115515.EV102420_12_01940"/>
<feature type="domain" description="Flagellar hook-associated protein 2 C-terminal" evidence="9">
    <location>
        <begin position="221"/>
        <end position="422"/>
    </location>
</feature>
<dbReference type="GO" id="GO:0005576">
    <property type="term" value="C:extracellular region"/>
    <property type="evidence" value="ECO:0007669"/>
    <property type="project" value="UniProtKB-SubCell"/>
</dbReference>
<keyword evidence="10" id="KW-0282">Flagellum</keyword>
<dbReference type="eggNOG" id="COG1345">
    <property type="taxonomic scope" value="Bacteria"/>
</dbReference>
<dbReference type="Pfam" id="PF02465">
    <property type="entry name" value="FliD_N"/>
    <property type="match status" value="1"/>
</dbReference>
<keyword evidence="10" id="KW-0966">Cell projection</keyword>
<dbReference type="EMBL" id="BBMZ01000012">
    <property type="protein sequence ID" value="GAL58688.1"/>
    <property type="molecule type" value="Genomic_DNA"/>
</dbReference>
<dbReference type="AlphaFoldDB" id="A0A090V3J3"/>
<dbReference type="Proteomes" id="UP000029462">
    <property type="component" value="Unassembled WGS sequence"/>
</dbReference>
<comment type="caution">
    <text evidence="10">The sequence shown here is derived from an EMBL/GenBank/DDBJ whole genome shotgun (WGS) entry which is preliminary data.</text>
</comment>
<feature type="domain" description="Flagellar hook-associated protein 2 N-terminal" evidence="8">
    <location>
        <begin position="13"/>
        <end position="97"/>
    </location>
</feature>
<dbReference type="PANTHER" id="PTHR30288:SF0">
    <property type="entry name" value="FLAGELLAR HOOK-ASSOCIATED PROTEIN 2"/>
    <property type="match status" value="1"/>
</dbReference>
<dbReference type="RefSeq" id="WP_042391828.1">
    <property type="nucleotide sequence ID" value="NZ_BBMZ01000012.1"/>
</dbReference>
<organism evidence="10 11">
    <name type="scientific">Pseudescherichia vulneris NBRC 102420</name>
    <dbReference type="NCBI Taxonomy" id="1115515"/>
    <lineage>
        <taxon>Bacteria</taxon>
        <taxon>Pseudomonadati</taxon>
        <taxon>Pseudomonadota</taxon>
        <taxon>Gammaproteobacteria</taxon>
        <taxon>Enterobacterales</taxon>
        <taxon>Enterobacteriaceae</taxon>
        <taxon>Pseudescherichia</taxon>
    </lineage>
</organism>
<evidence type="ECO:0000256" key="5">
    <source>
        <dbReference type="ARBA" id="ARBA00023143"/>
    </source>
</evidence>
<evidence type="ECO:0000313" key="11">
    <source>
        <dbReference type="Proteomes" id="UP000029462"/>
    </source>
</evidence>
<keyword evidence="11" id="KW-1185">Reference proteome</keyword>
<proteinExistence type="inferred from homology"/>
<dbReference type="OrthoDB" id="9810816at2"/>
<dbReference type="Pfam" id="PF07195">
    <property type="entry name" value="FliD_C"/>
    <property type="match status" value="1"/>
</dbReference>
<dbReference type="InterPro" id="IPR040026">
    <property type="entry name" value="FliD"/>
</dbReference>
<comment type="function">
    <text evidence="6">Required for the morphogenesis and for the elongation of the flagellar filament by facilitating polymerization of the flagellin monomers at the tip of growing filament. Forms a capping structure, which prevents flagellin subunits (transported through the central channel of the flagellum) from leaking out without polymerization at the distal end.</text>
</comment>
<evidence type="ECO:0000256" key="2">
    <source>
        <dbReference type="ARBA" id="ARBA00011255"/>
    </source>
</evidence>
<dbReference type="PANTHER" id="PTHR30288">
    <property type="entry name" value="FLAGELLAR CAP/ASSEMBLY PROTEIN FLID"/>
    <property type="match status" value="1"/>
</dbReference>
<protein>
    <recommendedName>
        <fullName evidence="3 7">Flagellar hook-associated protein 2</fullName>
        <shortName evidence="7">HAP2</shortName>
    </recommendedName>
    <alternativeName>
        <fullName evidence="7">Flagellar cap protein</fullName>
    </alternativeName>
</protein>
<evidence type="ECO:0000259" key="9">
    <source>
        <dbReference type="Pfam" id="PF07195"/>
    </source>
</evidence>
<dbReference type="InterPro" id="IPR018247">
    <property type="entry name" value="EF_Hand_1_Ca_BS"/>
</dbReference>
<comment type="subcellular location">
    <subcellularLocation>
        <location evidence="7">Secreted</location>
    </subcellularLocation>
    <subcellularLocation>
        <location evidence="7">Bacterial flagellum</location>
    </subcellularLocation>
</comment>
<dbReference type="InterPro" id="IPR010809">
    <property type="entry name" value="FliD_C"/>
</dbReference>
<dbReference type="GO" id="GO:0007155">
    <property type="term" value="P:cell adhesion"/>
    <property type="evidence" value="ECO:0007669"/>
    <property type="project" value="InterPro"/>
</dbReference>
<keyword evidence="5 7" id="KW-0975">Bacterial flagellum</keyword>